<organism evidence="1 2">
    <name type="scientific">Natronolimnohabitans innermongolicus JCM 12255</name>
    <dbReference type="NCBI Taxonomy" id="1227499"/>
    <lineage>
        <taxon>Archaea</taxon>
        <taxon>Methanobacteriati</taxon>
        <taxon>Methanobacteriota</taxon>
        <taxon>Stenosarchaea group</taxon>
        <taxon>Halobacteria</taxon>
        <taxon>Halobacteriales</taxon>
        <taxon>Natrialbaceae</taxon>
        <taxon>Natronolimnohabitans</taxon>
    </lineage>
</organism>
<gene>
    <name evidence="1" type="ORF">C493_18426</name>
</gene>
<evidence type="ECO:0000313" key="1">
    <source>
        <dbReference type="EMBL" id="ELY50989.1"/>
    </source>
</evidence>
<protein>
    <submittedName>
        <fullName evidence="1">Uncharacterized protein</fullName>
    </submittedName>
</protein>
<name>L9WNG4_9EURY</name>
<comment type="caution">
    <text evidence="1">The sequence shown here is derived from an EMBL/GenBank/DDBJ whole genome shotgun (WGS) entry which is preliminary data.</text>
</comment>
<accession>L9WNG4</accession>
<dbReference type="RefSeq" id="WP_007260945.1">
    <property type="nucleotide sequence ID" value="NZ_AOHZ01000084.1"/>
</dbReference>
<dbReference type="eggNOG" id="arCOG11880">
    <property type="taxonomic scope" value="Archaea"/>
</dbReference>
<dbReference type="EMBL" id="AOHZ01000084">
    <property type="protein sequence ID" value="ELY50989.1"/>
    <property type="molecule type" value="Genomic_DNA"/>
</dbReference>
<evidence type="ECO:0000313" key="2">
    <source>
        <dbReference type="Proteomes" id="UP000011602"/>
    </source>
</evidence>
<dbReference type="OrthoDB" id="275508at2157"/>
<reference evidence="1 2" key="1">
    <citation type="journal article" date="2014" name="PLoS Genet.">
        <title>Phylogenetically driven sequencing of extremely halophilic archaea reveals strategies for static and dynamic osmo-response.</title>
        <authorList>
            <person name="Becker E.A."/>
            <person name="Seitzer P.M."/>
            <person name="Tritt A."/>
            <person name="Larsen D."/>
            <person name="Krusor M."/>
            <person name="Yao A.I."/>
            <person name="Wu D."/>
            <person name="Madern D."/>
            <person name="Eisen J.A."/>
            <person name="Darling A.E."/>
            <person name="Facciotti M.T."/>
        </authorList>
    </citation>
    <scope>NUCLEOTIDE SEQUENCE [LARGE SCALE GENOMIC DNA]</scope>
    <source>
        <strain evidence="1 2">JCM 12255</strain>
    </source>
</reference>
<sequence length="104" mass="11437">MVETEWPELEGTELEYSGQSWECTGTVEVGTTGNQLSVEAREGNDVRGRTAMLQFTLGDGSPSLNPGNLGSHHAGLEPAGETYRLRVADDPRTYRYELQGITYE</sequence>
<dbReference type="Proteomes" id="UP000011602">
    <property type="component" value="Unassembled WGS sequence"/>
</dbReference>
<dbReference type="AlphaFoldDB" id="L9WNG4"/>
<keyword evidence="2" id="KW-1185">Reference proteome</keyword>
<proteinExistence type="predicted"/>